<dbReference type="InterPro" id="IPR002653">
    <property type="entry name" value="Znf_A20"/>
</dbReference>
<dbReference type="OrthoDB" id="1296247at2759"/>
<feature type="domain" description="A20-type" evidence="6">
    <location>
        <begin position="1"/>
        <end position="35"/>
    </location>
</feature>
<reference evidence="10" key="1">
    <citation type="journal article" date="2017" name="Plant J.">
        <title>The pomegranate (Punica granatum L.) genome and the genomics of punicalagin biosynthesis.</title>
        <authorList>
            <person name="Qin G."/>
            <person name="Xu C."/>
            <person name="Ming R."/>
            <person name="Tang H."/>
            <person name="Guyot R."/>
            <person name="Kramer E.M."/>
            <person name="Hu Y."/>
            <person name="Yi X."/>
            <person name="Qi Y."/>
            <person name="Xu X."/>
            <person name="Gao Z."/>
            <person name="Pan H."/>
            <person name="Jian J."/>
            <person name="Tian Y."/>
            <person name="Yue Z."/>
            <person name="Xu Y."/>
        </authorList>
    </citation>
    <scope>NUCLEOTIDE SEQUENCE [LARGE SCALE GENOMIC DNA]</scope>
    <source>
        <strain evidence="10">cv. Dabenzi</strain>
    </source>
</reference>
<keyword evidence="4" id="KW-0862">Zinc</keyword>
<evidence type="ECO:0000256" key="1">
    <source>
        <dbReference type="ARBA" id="ARBA00003732"/>
    </source>
</evidence>
<dbReference type="InterPro" id="IPR050652">
    <property type="entry name" value="AN1_A20_ZnFinger"/>
</dbReference>
<evidence type="ECO:0000256" key="3">
    <source>
        <dbReference type="ARBA" id="ARBA00022771"/>
    </source>
</evidence>
<dbReference type="SUPFAM" id="SSF118310">
    <property type="entry name" value="AN1-like Zinc finger"/>
    <property type="match status" value="1"/>
</dbReference>
<sequence>MDAPALCVKGCGFYGSPEQQGMCSSCYKDFLREKIAKSSVPTSDSSVTVAPVDDLTDCMAKLSTIRVTKTPHDLLDNMASECKPEKPIKNKCRTCGKRLGILGFRCRCGDLFCGMHRYPEEHLCKVDFKTSGRKTLAEQNPACTADRMQYRV</sequence>
<comment type="function">
    <text evidence="1">May be involved in environmental stress response.</text>
</comment>
<dbReference type="PANTHER" id="PTHR10634:SF124">
    <property type="entry name" value="ZINC FINGER A20 AND AN1 DOMAIN-CONTAINING STRESS-ASSOCIATED PROTEIN 8-RELATED"/>
    <property type="match status" value="1"/>
</dbReference>
<comment type="caution">
    <text evidence="8">The sequence shown here is derived from an EMBL/GenBank/DDBJ whole genome shotgun (WGS) entry which is preliminary data.</text>
</comment>
<dbReference type="AlphaFoldDB" id="A0A218WCV2"/>
<feature type="domain" description="AN1-type" evidence="7">
    <location>
        <begin position="86"/>
        <end position="132"/>
    </location>
</feature>
<dbReference type="SMART" id="SM00259">
    <property type="entry name" value="ZnF_A20"/>
    <property type="match status" value="1"/>
</dbReference>
<dbReference type="SMART" id="SM00154">
    <property type="entry name" value="ZnF_AN1"/>
    <property type="match status" value="1"/>
</dbReference>
<name>A0A218WCV2_PUNGR</name>
<protein>
    <submittedName>
        <fullName evidence="8">Uncharacterized protein</fullName>
    </submittedName>
</protein>
<dbReference type="Proteomes" id="UP000233551">
    <property type="component" value="Unassembled WGS sequence"/>
</dbReference>
<dbReference type="STRING" id="22663.A0A218WCV2"/>
<dbReference type="Proteomes" id="UP000197138">
    <property type="component" value="Unassembled WGS sequence"/>
</dbReference>
<dbReference type="SUPFAM" id="SSF57716">
    <property type="entry name" value="Glucocorticoid receptor-like (DNA-binding domain)"/>
    <property type="match status" value="1"/>
</dbReference>
<evidence type="ECO:0000256" key="5">
    <source>
        <dbReference type="PROSITE-ProRule" id="PRU00449"/>
    </source>
</evidence>
<gene>
    <name evidence="8" type="ORF">CDL15_Pgr011962</name>
    <name evidence="9" type="ORF">CRG98_001002</name>
</gene>
<evidence type="ECO:0000259" key="6">
    <source>
        <dbReference type="PROSITE" id="PS51036"/>
    </source>
</evidence>
<evidence type="ECO:0000256" key="2">
    <source>
        <dbReference type="ARBA" id="ARBA00022723"/>
    </source>
</evidence>
<dbReference type="GO" id="GO:0003677">
    <property type="term" value="F:DNA binding"/>
    <property type="evidence" value="ECO:0007669"/>
    <property type="project" value="InterPro"/>
</dbReference>
<evidence type="ECO:0000313" key="8">
    <source>
        <dbReference type="EMBL" id="OWM70486.1"/>
    </source>
</evidence>
<evidence type="ECO:0000256" key="4">
    <source>
        <dbReference type="ARBA" id="ARBA00022833"/>
    </source>
</evidence>
<proteinExistence type="predicted"/>
<reference evidence="8" key="2">
    <citation type="submission" date="2017-06" db="EMBL/GenBank/DDBJ databases">
        <title>The pomegranate genome and the genomics of punicalagin biosynthesis.</title>
        <authorList>
            <person name="Xu C."/>
        </authorList>
    </citation>
    <scope>NUCLEOTIDE SEQUENCE [LARGE SCALE GENOMIC DNA]</scope>
    <source>
        <tissue evidence="8">Fresh leaf</tissue>
    </source>
</reference>
<dbReference type="Gene3D" id="1.20.5.4770">
    <property type="match status" value="1"/>
</dbReference>
<reference evidence="9 11" key="3">
    <citation type="submission" date="2017-11" db="EMBL/GenBank/DDBJ databases">
        <title>De-novo sequencing of pomegranate (Punica granatum L.) genome.</title>
        <authorList>
            <person name="Akparov Z."/>
            <person name="Amiraslanov A."/>
            <person name="Hajiyeva S."/>
            <person name="Abbasov M."/>
            <person name="Kaur K."/>
            <person name="Hamwieh A."/>
            <person name="Solovyev V."/>
            <person name="Salamov A."/>
            <person name="Braich B."/>
            <person name="Kosarev P."/>
            <person name="Mahmoud A."/>
            <person name="Hajiyev E."/>
            <person name="Babayeva S."/>
            <person name="Izzatullayeva V."/>
            <person name="Mammadov A."/>
            <person name="Mammadov A."/>
            <person name="Sharifova S."/>
            <person name="Ojaghi J."/>
            <person name="Eynullazada K."/>
            <person name="Bayramov B."/>
            <person name="Abdulazimova A."/>
            <person name="Shahmuradov I."/>
        </authorList>
    </citation>
    <scope>NUCLEOTIDE SEQUENCE [LARGE SCALE GENOMIC DNA]</scope>
    <source>
        <strain evidence="9">AG2017</strain>
        <strain evidence="11">cv. AG2017</strain>
        <tissue evidence="9">Leaf</tissue>
    </source>
</reference>
<organism evidence="8 10">
    <name type="scientific">Punica granatum</name>
    <name type="common">Pomegranate</name>
    <dbReference type="NCBI Taxonomy" id="22663"/>
    <lineage>
        <taxon>Eukaryota</taxon>
        <taxon>Viridiplantae</taxon>
        <taxon>Streptophyta</taxon>
        <taxon>Embryophyta</taxon>
        <taxon>Tracheophyta</taxon>
        <taxon>Spermatophyta</taxon>
        <taxon>Magnoliopsida</taxon>
        <taxon>eudicotyledons</taxon>
        <taxon>Gunneridae</taxon>
        <taxon>Pentapetalae</taxon>
        <taxon>rosids</taxon>
        <taxon>malvids</taxon>
        <taxon>Myrtales</taxon>
        <taxon>Lythraceae</taxon>
        <taxon>Punica</taxon>
    </lineage>
</organism>
<keyword evidence="2" id="KW-0479">Metal-binding</keyword>
<dbReference type="PROSITE" id="PS51036">
    <property type="entry name" value="ZF_A20"/>
    <property type="match status" value="1"/>
</dbReference>
<evidence type="ECO:0000313" key="10">
    <source>
        <dbReference type="Proteomes" id="UP000197138"/>
    </source>
</evidence>
<dbReference type="Gene3D" id="4.10.1110.10">
    <property type="entry name" value="AN1-like Zinc finger"/>
    <property type="match status" value="1"/>
</dbReference>
<evidence type="ECO:0000259" key="7">
    <source>
        <dbReference type="PROSITE" id="PS51039"/>
    </source>
</evidence>
<dbReference type="InterPro" id="IPR035896">
    <property type="entry name" value="AN1-like_Znf"/>
</dbReference>
<keyword evidence="3 5" id="KW-0863">Zinc-finger</keyword>
<dbReference type="PANTHER" id="PTHR10634">
    <property type="entry name" value="AN1-TYPE ZINC FINGER PROTEIN"/>
    <property type="match status" value="1"/>
</dbReference>
<dbReference type="Pfam" id="PF01428">
    <property type="entry name" value="zf-AN1"/>
    <property type="match status" value="1"/>
</dbReference>
<accession>A0A218WCV2</accession>
<dbReference type="GO" id="GO:0008270">
    <property type="term" value="F:zinc ion binding"/>
    <property type="evidence" value="ECO:0007669"/>
    <property type="project" value="UniProtKB-KW"/>
</dbReference>
<dbReference type="EMBL" id="PGOL01000038">
    <property type="protein sequence ID" value="PKI78625.1"/>
    <property type="molecule type" value="Genomic_DNA"/>
</dbReference>
<dbReference type="PROSITE" id="PS51039">
    <property type="entry name" value="ZF_AN1"/>
    <property type="match status" value="1"/>
</dbReference>
<dbReference type="InterPro" id="IPR000058">
    <property type="entry name" value="Znf_AN1"/>
</dbReference>
<dbReference type="GeneID" id="116209036"/>
<evidence type="ECO:0000313" key="11">
    <source>
        <dbReference type="Proteomes" id="UP000233551"/>
    </source>
</evidence>
<dbReference type="EMBL" id="MTKT01004619">
    <property type="protein sequence ID" value="OWM70486.1"/>
    <property type="molecule type" value="Genomic_DNA"/>
</dbReference>
<evidence type="ECO:0000313" key="9">
    <source>
        <dbReference type="EMBL" id="PKI78625.1"/>
    </source>
</evidence>
<dbReference type="Pfam" id="PF01754">
    <property type="entry name" value="zf-A20"/>
    <property type="match status" value="1"/>
</dbReference>
<keyword evidence="11" id="KW-1185">Reference proteome</keyword>